<dbReference type="Proteomes" id="UP000632222">
    <property type="component" value="Unassembled WGS sequence"/>
</dbReference>
<keyword evidence="2" id="KW-0418">Kinase</keyword>
<dbReference type="CDD" id="cd24073">
    <property type="entry name" value="ASKHA_ATPase_ROK_CYANR"/>
    <property type="match status" value="1"/>
</dbReference>
<dbReference type="Pfam" id="PF00480">
    <property type="entry name" value="ROK"/>
    <property type="match status" value="1"/>
</dbReference>
<accession>A0ABQ2CWN9</accession>
<dbReference type="PANTHER" id="PTHR18964:SF149">
    <property type="entry name" value="BIFUNCTIONAL UDP-N-ACETYLGLUCOSAMINE 2-EPIMERASE_N-ACETYLMANNOSAMINE KINASE"/>
    <property type="match status" value="1"/>
</dbReference>
<evidence type="ECO:0000313" key="3">
    <source>
        <dbReference type="Proteomes" id="UP000632222"/>
    </source>
</evidence>
<reference evidence="3" key="1">
    <citation type="journal article" date="2019" name="Int. J. Syst. Evol. Microbiol.">
        <title>The Global Catalogue of Microorganisms (GCM) 10K type strain sequencing project: providing services to taxonomists for standard genome sequencing and annotation.</title>
        <authorList>
            <consortium name="The Broad Institute Genomics Platform"/>
            <consortium name="The Broad Institute Genome Sequencing Center for Infectious Disease"/>
            <person name="Wu L."/>
            <person name="Ma J."/>
        </authorList>
    </citation>
    <scope>NUCLEOTIDE SEQUENCE [LARGE SCALE GENOMIC DNA]</scope>
    <source>
        <strain evidence="3">JCM 14370</strain>
    </source>
</reference>
<dbReference type="InterPro" id="IPR036390">
    <property type="entry name" value="WH_DNA-bd_sf"/>
</dbReference>
<evidence type="ECO:0000256" key="1">
    <source>
        <dbReference type="ARBA" id="ARBA00006479"/>
    </source>
</evidence>
<dbReference type="RefSeq" id="WP_188999209.1">
    <property type="nucleotide sequence ID" value="NZ_BMOD01000001.1"/>
</dbReference>
<name>A0ABQ2CWN9_9DEIO</name>
<keyword evidence="3" id="KW-1185">Reference proteome</keyword>
<dbReference type="Gene3D" id="3.30.420.40">
    <property type="match status" value="2"/>
</dbReference>
<comment type="caution">
    <text evidence="2">The sequence shown here is derived from an EMBL/GenBank/DDBJ whole genome shotgun (WGS) entry which is preliminary data.</text>
</comment>
<dbReference type="GO" id="GO:0016301">
    <property type="term" value="F:kinase activity"/>
    <property type="evidence" value="ECO:0007669"/>
    <property type="project" value="UniProtKB-KW"/>
</dbReference>
<gene>
    <name evidence="2" type="ORF">GCM10008938_04660</name>
</gene>
<protein>
    <submittedName>
        <fullName evidence="2">Sugar kinase</fullName>
    </submittedName>
</protein>
<dbReference type="InterPro" id="IPR043129">
    <property type="entry name" value="ATPase_NBD"/>
</dbReference>
<dbReference type="Gene3D" id="1.10.10.10">
    <property type="entry name" value="Winged helix-like DNA-binding domain superfamily/Winged helix DNA-binding domain"/>
    <property type="match status" value="1"/>
</dbReference>
<evidence type="ECO:0000313" key="2">
    <source>
        <dbReference type="EMBL" id="GGJ21523.1"/>
    </source>
</evidence>
<proteinExistence type="inferred from homology"/>
<dbReference type="InterPro" id="IPR000600">
    <property type="entry name" value="ROK"/>
</dbReference>
<dbReference type="SUPFAM" id="SSF53067">
    <property type="entry name" value="Actin-like ATPase domain"/>
    <property type="match status" value="1"/>
</dbReference>
<sequence>MTSLKGDQGTTRALNRRLILNEIRRQGPTSRARLAEQTGLSPAAITFVTTELLQEGLLIEKGERRPIPLDIHYSGHFVIGLKLMESRLEAVLTDLSTQILARTSLDLPDHQPETVARYAARAREELCQQSGVDAQKLLGVGMGLPGVIDAKSGICLLSGRFGWKDIPIARLISEHTQLPVWVDNDVNAFAVAERLFGSGKNTPNFVVVTVGRAIGSAIVMEGKLYRGRNGGAGEFGHTLSEYRGRKCECGRLGCLEAYASEHSLLRHFQEISPRHHNIQMEGLLKLIDRKNERILNVLEDAGSRLGRNLADMANLLNPDLIVLGGEGVRLGEAFFRPMRLAFRERAFDCVAEDLPIAIHDWGDDAWARGAAGLATEHFFDFEVQPSEGLENN</sequence>
<dbReference type="EMBL" id="BMOD01000001">
    <property type="protein sequence ID" value="GGJ21523.1"/>
    <property type="molecule type" value="Genomic_DNA"/>
</dbReference>
<keyword evidence="2" id="KW-0808">Transferase</keyword>
<organism evidence="2 3">
    <name type="scientific">Deinococcus roseus</name>
    <dbReference type="NCBI Taxonomy" id="392414"/>
    <lineage>
        <taxon>Bacteria</taxon>
        <taxon>Thermotogati</taxon>
        <taxon>Deinococcota</taxon>
        <taxon>Deinococci</taxon>
        <taxon>Deinococcales</taxon>
        <taxon>Deinococcaceae</taxon>
        <taxon>Deinococcus</taxon>
    </lineage>
</organism>
<comment type="similarity">
    <text evidence="1">Belongs to the ROK (NagC/XylR) family.</text>
</comment>
<dbReference type="SUPFAM" id="SSF46785">
    <property type="entry name" value="Winged helix' DNA-binding domain"/>
    <property type="match status" value="1"/>
</dbReference>
<dbReference type="InterPro" id="IPR036388">
    <property type="entry name" value="WH-like_DNA-bd_sf"/>
</dbReference>
<dbReference type="Pfam" id="PF13412">
    <property type="entry name" value="HTH_24"/>
    <property type="match status" value="1"/>
</dbReference>
<dbReference type="PANTHER" id="PTHR18964">
    <property type="entry name" value="ROK (REPRESSOR, ORF, KINASE) FAMILY"/>
    <property type="match status" value="1"/>
</dbReference>